<evidence type="ECO:0008006" key="3">
    <source>
        <dbReference type="Google" id="ProtNLM"/>
    </source>
</evidence>
<dbReference type="OrthoDB" id="3942774at2759"/>
<sequence length="175" mass="19334">MVDVPETGFTSVLPHEIWDMIAKVTHPDDLAILRLVSKSMNVAATRPFGLSCLAHRRFIISPYSLQGLVQLTAHPVLGTCLDTISLGTWRVNKDFEDSQTVVDETDIEGAAHEAALVQCPFERDEQHVRVLTQALNNIKHHNIEVGLGIHDDVVHDQVSGENSSRPTEPVSMPPM</sequence>
<proteinExistence type="predicted"/>
<organism evidence="1 2">
    <name type="scientific">Aureobasidium mustum</name>
    <dbReference type="NCBI Taxonomy" id="2773714"/>
    <lineage>
        <taxon>Eukaryota</taxon>
        <taxon>Fungi</taxon>
        <taxon>Dikarya</taxon>
        <taxon>Ascomycota</taxon>
        <taxon>Pezizomycotina</taxon>
        <taxon>Dothideomycetes</taxon>
        <taxon>Dothideomycetidae</taxon>
        <taxon>Dothideales</taxon>
        <taxon>Saccotheciaceae</taxon>
        <taxon>Aureobasidium</taxon>
    </lineage>
</organism>
<dbReference type="AlphaFoldDB" id="A0A9N8PME1"/>
<dbReference type="Proteomes" id="UP000714618">
    <property type="component" value="Unassembled WGS sequence"/>
</dbReference>
<evidence type="ECO:0000313" key="2">
    <source>
        <dbReference type="Proteomes" id="UP000714618"/>
    </source>
</evidence>
<dbReference type="InterPro" id="IPR036047">
    <property type="entry name" value="F-box-like_dom_sf"/>
</dbReference>
<protein>
    <recommendedName>
        <fullName evidence="3">F-box domain-containing protein</fullName>
    </recommendedName>
</protein>
<evidence type="ECO:0000313" key="1">
    <source>
        <dbReference type="EMBL" id="CAD0101322.1"/>
    </source>
</evidence>
<name>A0A9N8PME1_9PEZI</name>
<dbReference type="EMBL" id="CAIJEO010000013">
    <property type="protein sequence ID" value="CAD0101322.1"/>
    <property type="molecule type" value="Genomic_DNA"/>
</dbReference>
<gene>
    <name evidence="1" type="ORF">AWRI4233_LOCUS10147</name>
</gene>
<comment type="caution">
    <text evidence="1">The sequence shown here is derived from an EMBL/GenBank/DDBJ whole genome shotgun (WGS) entry which is preliminary data.</text>
</comment>
<keyword evidence="2" id="KW-1185">Reference proteome</keyword>
<accession>A0A9N8PME1</accession>
<reference evidence="1" key="1">
    <citation type="submission" date="2020-06" db="EMBL/GenBank/DDBJ databases">
        <authorList>
            <person name="Onetto C."/>
        </authorList>
    </citation>
    <scope>NUCLEOTIDE SEQUENCE</scope>
</reference>
<dbReference type="SUPFAM" id="SSF81383">
    <property type="entry name" value="F-box domain"/>
    <property type="match status" value="1"/>
</dbReference>